<reference evidence="2 3" key="1">
    <citation type="submission" date="2021-01" db="EMBL/GenBank/DDBJ databases">
        <title>Whole genome shotgun sequence of Verrucosispora qiuiae NBRC 106684.</title>
        <authorList>
            <person name="Komaki H."/>
            <person name="Tamura T."/>
        </authorList>
    </citation>
    <scope>NUCLEOTIDE SEQUENCE [LARGE SCALE GENOMIC DNA]</scope>
    <source>
        <strain evidence="2 3">NBRC 106684</strain>
    </source>
</reference>
<dbReference type="InterPro" id="IPR036264">
    <property type="entry name" value="Bact_exopeptidase_dim_dom"/>
</dbReference>
<comment type="caution">
    <text evidence="2">The sequence shown here is derived from an EMBL/GenBank/DDBJ whole genome shotgun (WGS) entry which is preliminary data.</text>
</comment>
<dbReference type="Pfam" id="PF01546">
    <property type="entry name" value="Peptidase_M20"/>
    <property type="match status" value="1"/>
</dbReference>
<dbReference type="Proteomes" id="UP000653076">
    <property type="component" value="Unassembled WGS sequence"/>
</dbReference>
<organism evidence="2 3">
    <name type="scientific">Micromonospora qiuiae</name>
    <dbReference type="NCBI Taxonomy" id="502268"/>
    <lineage>
        <taxon>Bacteria</taxon>
        <taxon>Bacillati</taxon>
        <taxon>Actinomycetota</taxon>
        <taxon>Actinomycetes</taxon>
        <taxon>Micromonosporales</taxon>
        <taxon>Micromonosporaceae</taxon>
        <taxon>Micromonospora</taxon>
    </lineage>
</organism>
<evidence type="ECO:0000259" key="1">
    <source>
        <dbReference type="Pfam" id="PF07687"/>
    </source>
</evidence>
<sequence>MSLSDRLRDDAAALQADLVQLRRDLHRHPEIGLDLPRTQRAVRSELDELGLEITLGRGLSSVTAVLRGGRPGPAVLLRADMDALPISEATGLDYASRVDGAMHACGHDLHTAMLVGAARLLSAHRDALPGDVVFMFQPGEEGWNGAGRMIEEGVLDAAGQRVSSAYALHVRSYKTPRGHVTSRPGTVMAAFDELRVTVRGRGGHGSLPHRGRDPVTTAAEMVTALQTLVTRRFDVFDPVVVTVGLLQAGTSASTIPDTAHFAATVRTFSAANRAVVRTETRRLCESIAQAYGLTAEVEYDERYPVTVNDARHHDFARAVLSDVLGGERFSPMPFPVASAEDFSRVLDEVPGCYLILGASAADDPETAPVNHSPRAVFDDAVLSDGALVLAELAYRALVRDAAGLDLPAAVG</sequence>
<keyword evidence="3" id="KW-1185">Reference proteome</keyword>
<feature type="domain" description="Peptidase M20 dimerisation" evidence="1">
    <location>
        <begin position="194"/>
        <end position="289"/>
    </location>
</feature>
<dbReference type="Pfam" id="PF07687">
    <property type="entry name" value="M20_dimer"/>
    <property type="match status" value="1"/>
</dbReference>
<name>A0ABQ4J8B4_9ACTN</name>
<protein>
    <submittedName>
        <fullName evidence="2">Amidohydrolase</fullName>
    </submittedName>
</protein>
<gene>
    <name evidence="2" type="ORF">Vqi01_15420</name>
</gene>
<dbReference type="PANTHER" id="PTHR11014">
    <property type="entry name" value="PEPTIDASE M20 FAMILY MEMBER"/>
    <property type="match status" value="1"/>
</dbReference>
<dbReference type="NCBIfam" id="TIGR01891">
    <property type="entry name" value="amidohydrolases"/>
    <property type="match status" value="1"/>
</dbReference>
<dbReference type="SUPFAM" id="SSF53187">
    <property type="entry name" value="Zn-dependent exopeptidases"/>
    <property type="match status" value="1"/>
</dbReference>
<accession>A0ABQ4J8B4</accession>
<dbReference type="InterPro" id="IPR011650">
    <property type="entry name" value="Peptidase_M20_dimer"/>
</dbReference>
<dbReference type="InterPro" id="IPR002933">
    <property type="entry name" value="Peptidase_M20"/>
</dbReference>
<dbReference type="PIRSF" id="PIRSF005962">
    <property type="entry name" value="Pept_M20D_amidohydro"/>
    <property type="match status" value="1"/>
</dbReference>
<dbReference type="CDD" id="cd03886">
    <property type="entry name" value="M20_Acy1"/>
    <property type="match status" value="1"/>
</dbReference>
<dbReference type="InterPro" id="IPR017439">
    <property type="entry name" value="Amidohydrolase"/>
</dbReference>
<dbReference type="SUPFAM" id="SSF55031">
    <property type="entry name" value="Bacterial exopeptidase dimerisation domain"/>
    <property type="match status" value="1"/>
</dbReference>
<dbReference type="Gene3D" id="3.40.630.10">
    <property type="entry name" value="Zn peptidases"/>
    <property type="match status" value="1"/>
</dbReference>
<dbReference type="Gene3D" id="3.30.70.360">
    <property type="match status" value="1"/>
</dbReference>
<dbReference type="PANTHER" id="PTHR11014:SF63">
    <property type="entry name" value="METALLOPEPTIDASE, PUTATIVE (AFU_ORTHOLOGUE AFUA_6G09600)-RELATED"/>
    <property type="match status" value="1"/>
</dbReference>
<dbReference type="RefSeq" id="WP_239098248.1">
    <property type="nucleotide sequence ID" value="NZ_BOPC01000020.1"/>
</dbReference>
<evidence type="ECO:0000313" key="2">
    <source>
        <dbReference type="EMBL" id="GIJ26380.1"/>
    </source>
</evidence>
<proteinExistence type="predicted"/>
<evidence type="ECO:0000313" key="3">
    <source>
        <dbReference type="Proteomes" id="UP000653076"/>
    </source>
</evidence>
<dbReference type="EMBL" id="BOPC01000020">
    <property type="protein sequence ID" value="GIJ26380.1"/>
    <property type="molecule type" value="Genomic_DNA"/>
</dbReference>